<sequence length="211" mass="24672">MKNHEPLKIAICGEVRSGKDTVGKILEEELVLMPFAFADELKKDFHRENPHIKKAPKPRKCYQLFGELKRATHGEDYWITKLFHKIEEYKHLAEKWLSTCVGVYYKPFNVLVTDTHYGNEARSLRENGFTLIRVVAPLEIRKERMIAEGDNFKEEDLHHVSETEVNSFEVDYEIVNDGTLEELYAKVEELITNIRADHEIEEAVAELREEK</sequence>
<keyword evidence="2" id="KW-1185">Reference proteome</keyword>
<dbReference type="RefSeq" id="YP_009056497.1">
    <property type="nucleotide sequence ID" value="NC_024792.1"/>
</dbReference>
<accession>A0A076G817</accession>
<dbReference type="Proteomes" id="UP000028664">
    <property type="component" value="Segment"/>
</dbReference>
<name>A0A076G817_9CAUD</name>
<dbReference type="Pfam" id="PF13238">
    <property type="entry name" value="AAA_18"/>
    <property type="match status" value="1"/>
</dbReference>
<dbReference type="OrthoDB" id="9152at10239"/>
<dbReference type="Gene3D" id="3.40.50.300">
    <property type="entry name" value="P-loop containing nucleotide triphosphate hydrolases"/>
    <property type="match status" value="1"/>
</dbReference>
<keyword evidence="1" id="KW-0418">Kinase</keyword>
<dbReference type="GO" id="GO:0016301">
    <property type="term" value="F:kinase activity"/>
    <property type="evidence" value="ECO:0007669"/>
    <property type="project" value="UniProtKB-KW"/>
</dbReference>
<organism evidence="1 2">
    <name type="scientific">Bacillus phage Bobb</name>
    <dbReference type="NCBI Taxonomy" id="1527469"/>
    <lineage>
        <taxon>Viruses</taxon>
        <taxon>Duplodnaviria</taxon>
        <taxon>Heunggongvirae</taxon>
        <taxon>Uroviricota</taxon>
        <taxon>Caudoviricetes</taxon>
        <taxon>Herelleviridae</taxon>
        <taxon>Bastillevirinae</taxon>
        <taxon>Agatevirus</taxon>
        <taxon>Agatevirus bobb</taxon>
    </lineage>
</organism>
<evidence type="ECO:0000313" key="2">
    <source>
        <dbReference type="Proteomes" id="UP000028664"/>
    </source>
</evidence>
<dbReference type="SUPFAM" id="SSF52540">
    <property type="entry name" value="P-loop containing nucleoside triphosphate hydrolases"/>
    <property type="match status" value="1"/>
</dbReference>
<dbReference type="GeneID" id="20283515"/>
<protein>
    <submittedName>
        <fullName evidence="1">Adenylate kinase-like protein</fullName>
    </submittedName>
</protein>
<keyword evidence="1" id="KW-0808">Transferase</keyword>
<reference evidence="1 2" key="1">
    <citation type="submission" date="2014-06" db="EMBL/GenBank/DDBJ databases">
        <title>Bioinformatic genomic analysis of Bacillus phage Bobb.</title>
        <authorList>
            <person name="Lewis H.M.N."/>
            <person name="Temple L."/>
            <person name="Barth R.N."/>
            <person name="Bowles K.M."/>
            <person name="Churchin D.I."/>
            <person name="Scott-Croshaw C."/>
            <person name="Glasgow G.H."/>
            <person name="Gloe M.W."/>
            <person name="McGough T.M."/>
            <person name="Nutbrown S.A."/>
            <person name="Romulus S.R."/>
            <person name="Sanders K.A.M."/>
            <person name="Diachok C.R."/>
            <person name="Serigano J.P."/>
            <person name="Shin D."/>
            <person name="Suresh M.H."/>
            <person name="Conner A.R.N."/>
            <person name="Korba R.M."/>
            <person name="Livermore R.J."/>
            <person name="Rohlf M.B."/>
            <person name="Utterback S.D."/>
            <person name="Wilson V.E."/>
        </authorList>
    </citation>
    <scope>NUCLEOTIDE SEQUENCE [LARGE SCALE GENOMIC DNA]</scope>
</reference>
<proteinExistence type="predicted"/>
<dbReference type="EMBL" id="KM051843">
    <property type="protein sequence ID" value="AII28129.1"/>
    <property type="molecule type" value="Genomic_DNA"/>
</dbReference>
<evidence type="ECO:0000313" key="1">
    <source>
        <dbReference type="EMBL" id="AII28129.1"/>
    </source>
</evidence>
<dbReference type="InterPro" id="IPR027417">
    <property type="entry name" value="P-loop_NTPase"/>
</dbReference>
<dbReference type="KEGG" id="vg:20283515"/>